<dbReference type="Gene3D" id="3.40.50.300">
    <property type="entry name" value="P-loop containing nucleotide triphosphate hydrolases"/>
    <property type="match status" value="1"/>
</dbReference>
<evidence type="ECO:0000313" key="2">
    <source>
        <dbReference type="EMBL" id="CAI8018438.1"/>
    </source>
</evidence>
<reference evidence="2" key="1">
    <citation type="submission" date="2023-03" db="EMBL/GenBank/DDBJ databases">
        <authorList>
            <person name="Steffen K."/>
            <person name="Cardenas P."/>
        </authorList>
    </citation>
    <scope>NUCLEOTIDE SEQUENCE</scope>
</reference>
<gene>
    <name evidence="2" type="ORF">GBAR_LOCUS11193</name>
</gene>
<dbReference type="AlphaFoldDB" id="A0AA35RWY4"/>
<protein>
    <recommendedName>
        <fullName evidence="1">ATPase AAA-type core domain-containing protein</fullName>
    </recommendedName>
</protein>
<sequence length="123" mass="13526">MPALDTITVRGFKSIKAIEQLKLNPINVLSGANGSGKSNFIELFSMVREVVSDRLRDFIVRAGGADRILHLGSRTTGQIDIVINLNDGNWYELTLAPIAGDSLRLIHQSATYWQPPLLLDPVV</sequence>
<proteinExistence type="predicted"/>
<accession>A0AA35RWY4</accession>
<evidence type="ECO:0000313" key="3">
    <source>
        <dbReference type="Proteomes" id="UP001174909"/>
    </source>
</evidence>
<dbReference type="Pfam" id="PF13304">
    <property type="entry name" value="AAA_21"/>
    <property type="match status" value="1"/>
</dbReference>
<dbReference type="EMBL" id="CASHTH010001687">
    <property type="protein sequence ID" value="CAI8018438.1"/>
    <property type="molecule type" value="Genomic_DNA"/>
</dbReference>
<feature type="domain" description="ATPase AAA-type core" evidence="1">
    <location>
        <begin position="26"/>
        <end position="61"/>
    </location>
</feature>
<dbReference type="Proteomes" id="UP001174909">
    <property type="component" value="Unassembled WGS sequence"/>
</dbReference>
<dbReference type="InterPro" id="IPR027417">
    <property type="entry name" value="P-loop_NTPase"/>
</dbReference>
<evidence type="ECO:0000259" key="1">
    <source>
        <dbReference type="Pfam" id="PF13304"/>
    </source>
</evidence>
<dbReference type="GO" id="GO:0016887">
    <property type="term" value="F:ATP hydrolysis activity"/>
    <property type="evidence" value="ECO:0007669"/>
    <property type="project" value="InterPro"/>
</dbReference>
<name>A0AA35RWY4_GEOBA</name>
<organism evidence="2 3">
    <name type="scientific">Geodia barretti</name>
    <name type="common">Barrett's horny sponge</name>
    <dbReference type="NCBI Taxonomy" id="519541"/>
    <lineage>
        <taxon>Eukaryota</taxon>
        <taxon>Metazoa</taxon>
        <taxon>Porifera</taxon>
        <taxon>Demospongiae</taxon>
        <taxon>Heteroscleromorpha</taxon>
        <taxon>Tetractinellida</taxon>
        <taxon>Astrophorina</taxon>
        <taxon>Geodiidae</taxon>
        <taxon>Geodia</taxon>
    </lineage>
</organism>
<dbReference type="GO" id="GO:0005524">
    <property type="term" value="F:ATP binding"/>
    <property type="evidence" value="ECO:0007669"/>
    <property type="project" value="InterPro"/>
</dbReference>
<comment type="caution">
    <text evidence="2">The sequence shown here is derived from an EMBL/GenBank/DDBJ whole genome shotgun (WGS) entry which is preliminary data.</text>
</comment>
<dbReference type="InterPro" id="IPR003959">
    <property type="entry name" value="ATPase_AAA_core"/>
</dbReference>
<keyword evidence="3" id="KW-1185">Reference proteome</keyword>
<dbReference type="SUPFAM" id="SSF52540">
    <property type="entry name" value="P-loop containing nucleoside triphosphate hydrolases"/>
    <property type="match status" value="1"/>
</dbReference>